<feature type="transmembrane region" description="Helical" evidence="5">
    <location>
        <begin position="164"/>
        <end position="184"/>
    </location>
</feature>
<evidence type="ECO:0000256" key="3">
    <source>
        <dbReference type="ARBA" id="ARBA00022989"/>
    </source>
</evidence>
<evidence type="ECO:0000256" key="4">
    <source>
        <dbReference type="ARBA" id="ARBA00023136"/>
    </source>
</evidence>
<organism evidence="6 7">
    <name type="scientific">Termititenax aidoneus</name>
    <dbReference type="NCBI Taxonomy" id="2218524"/>
    <lineage>
        <taxon>Bacteria</taxon>
        <taxon>Bacillati</taxon>
        <taxon>Candidatus Margulisiibacteriota</taxon>
        <taxon>Candidatus Termititenacia</taxon>
        <taxon>Candidatus Termititenacales</taxon>
        <taxon>Candidatus Termititenacaceae</taxon>
        <taxon>Candidatus Termititenax</taxon>
    </lineage>
</organism>
<dbReference type="GO" id="GO:0046873">
    <property type="term" value="F:metal ion transmembrane transporter activity"/>
    <property type="evidence" value="ECO:0007669"/>
    <property type="project" value="InterPro"/>
</dbReference>
<sequence>MALLQAFAASFLVSLASFAGALALLVQEKILQKILLILVAFSAGSLIGNAFLHLIPEALLTLNEHSPVFFSVLAGFTFFFLLEKCLYWRHCHQEHCTVHSFSYLNLIGDAAHNFIDGLIIGGSFLVSPAAGWITTLTVMTHEIPQELGDFGVLLYGGLSKYQALAYNFCSALTAVLGTVCGFFFARQSGIFTGVLLAFTAGGFIYIASSDLLPELHEVREQKQALLSFLVFILGLAFMYVLTFLPEG</sequence>
<proteinExistence type="predicted"/>
<protein>
    <submittedName>
        <fullName evidence="6">Zinc transporter</fullName>
    </submittedName>
</protein>
<gene>
    <name evidence="6" type="primary">zupT</name>
    <name evidence="6" type="ORF">NO1_0724</name>
</gene>
<feature type="transmembrane region" description="Helical" evidence="5">
    <location>
        <begin position="190"/>
        <end position="212"/>
    </location>
</feature>
<keyword evidence="4 5" id="KW-0472">Membrane</keyword>
<comment type="caution">
    <text evidence="6">The sequence shown here is derived from an EMBL/GenBank/DDBJ whole genome shotgun (WGS) entry which is preliminary data.</text>
</comment>
<feature type="transmembrane region" description="Helical" evidence="5">
    <location>
        <begin position="34"/>
        <end position="55"/>
    </location>
</feature>
<feature type="transmembrane region" description="Helical" evidence="5">
    <location>
        <begin position="6"/>
        <end position="27"/>
    </location>
</feature>
<dbReference type="PANTHER" id="PTHR16950:SF16">
    <property type="entry name" value="ZINC TRANSPORTER ZIP13"/>
    <property type="match status" value="1"/>
</dbReference>
<dbReference type="GO" id="GO:0016020">
    <property type="term" value="C:membrane"/>
    <property type="evidence" value="ECO:0007669"/>
    <property type="project" value="UniProtKB-SubCell"/>
</dbReference>
<evidence type="ECO:0000313" key="6">
    <source>
        <dbReference type="EMBL" id="GBR73323.1"/>
    </source>
</evidence>
<evidence type="ECO:0000256" key="1">
    <source>
        <dbReference type="ARBA" id="ARBA00004141"/>
    </source>
</evidence>
<dbReference type="InterPro" id="IPR003689">
    <property type="entry name" value="ZIP"/>
</dbReference>
<dbReference type="Proteomes" id="UP000269352">
    <property type="component" value="Unassembled WGS sequence"/>
</dbReference>
<name>A0A388TAL3_TERA1</name>
<evidence type="ECO:0000313" key="7">
    <source>
        <dbReference type="Proteomes" id="UP000269352"/>
    </source>
</evidence>
<feature type="transmembrane region" description="Helical" evidence="5">
    <location>
        <begin position="224"/>
        <end position="244"/>
    </location>
</feature>
<dbReference type="EMBL" id="BGZN01000009">
    <property type="protein sequence ID" value="GBR73323.1"/>
    <property type="molecule type" value="Genomic_DNA"/>
</dbReference>
<evidence type="ECO:0000256" key="5">
    <source>
        <dbReference type="SAM" id="Phobius"/>
    </source>
</evidence>
<dbReference type="Pfam" id="PF02535">
    <property type="entry name" value="Zip"/>
    <property type="match status" value="2"/>
</dbReference>
<keyword evidence="7" id="KW-1185">Reference proteome</keyword>
<dbReference type="AlphaFoldDB" id="A0A388TAL3"/>
<evidence type="ECO:0000256" key="2">
    <source>
        <dbReference type="ARBA" id="ARBA00022692"/>
    </source>
</evidence>
<feature type="transmembrane region" description="Helical" evidence="5">
    <location>
        <begin position="67"/>
        <end position="87"/>
    </location>
</feature>
<dbReference type="PANTHER" id="PTHR16950">
    <property type="entry name" value="ZINC TRANSPORTER SLC39A7 HISTIDINE-RICH MEMBRANE PROTEIN KE4"/>
    <property type="match status" value="1"/>
</dbReference>
<reference evidence="6 7" key="1">
    <citation type="journal article" date="2019" name="ISME J.">
        <title>Genome analyses of uncultured TG2/ZB3 bacteria in 'Margulisbacteria' specifically attached to ectosymbiotic spirochetes of protists in the termite gut.</title>
        <authorList>
            <person name="Utami Y.D."/>
            <person name="Kuwahara H."/>
            <person name="Igai K."/>
            <person name="Murakami T."/>
            <person name="Sugaya K."/>
            <person name="Morikawa T."/>
            <person name="Nagura Y."/>
            <person name="Yuki M."/>
            <person name="Deevong P."/>
            <person name="Inoue T."/>
            <person name="Kihara K."/>
            <person name="Lo N."/>
            <person name="Yamada A."/>
            <person name="Ohkuma M."/>
            <person name="Hongoh Y."/>
        </authorList>
    </citation>
    <scope>NUCLEOTIDE SEQUENCE [LARGE SCALE GENOMIC DNA]</scope>
    <source>
        <strain evidence="6">NkOx7-01</strain>
    </source>
</reference>
<keyword evidence="3 5" id="KW-1133">Transmembrane helix</keyword>
<comment type="subcellular location">
    <subcellularLocation>
        <location evidence="1">Membrane</location>
        <topology evidence="1">Multi-pass membrane protein</topology>
    </subcellularLocation>
</comment>
<keyword evidence="2 5" id="KW-0812">Transmembrane</keyword>
<accession>A0A388TAL3</accession>